<gene>
    <name evidence="3" type="ORF">ACFO4O_05015</name>
</gene>
<dbReference type="Proteomes" id="UP001595897">
    <property type="component" value="Unassembled WGS sequence"/>
</dbReference>
<evidence type="ECO:0000313" key="4">
    <source>
        <dbReference type="Proteomes" id="UP001595897"/>
    </source>
</evidence>
<keyword evidence="4" id="KW-1185">Reference proteome</keyword>
<accession>A0ABV9LUI5</accession>
<feature type="domain" description="Acyl-CoA thioesterase-like C-terminal" evidence="2">
    <location>
        <begin position="132"/>
        <end position="265"/>
    </location>
</feature>
<dbReference type="EMBL" id="JBHSGU010000002">
    <property type="protein sequence ID" value="MFC4699515.1"/>
    <property type="molecule type" value="Genomic_DNA"/>
</dbReference>
<feature type="domain" description="Acyl-CoA thioesterase-like N-terminal HotDog" evidence="1">
    <location>
        <begin position="23"/>
        <end position="107"/>
    </location>
</feature>
<evidence type="ECO:0000259" key="1">
    <source>
        <dbReference type="Pfam" id="PF13622"/>
    </source>
</evidence>
<comment type="caution">
    <text evidence="3">The sequence shown here is derived from an EMBL/GenBank/DDBJ whole genome shotgun (WGS) entry which is preliminary data.</text>
</comment>
<dbReference type="SUPFAM" id="SSF54637">
    <property type="entry name" value="Thioesterase/thiol ester dehydrase-isomerase"/>
    <property type="match status" value="2"/>
</dbReference>
<dbReference type="InterPro" id="IPR049450">
    <property type="entry name" value="ACOT8-like_C"/>
</dbReference>
<sequence>MDFDALIEQAATQRQQPEVEFTIPKDWSQGRTVFGGLSAAMLYAATKEYVEAARELRSMTTNFVGPLAAQAPFSIHVEIIREGKNVSQLQARAIQDGKNCVVTQFCFAKGRQSKTFVENTDSHNMALPTKAKFIPQIPKVTPKFLRHYELSIESGGMPFTGKKSSHYYGWMRFKKAPKQITQAHVISMLDTWPPTLIQQLRWPAPASTVSWNLEFIYPHKAVSPSDWFAYKEDTRQAADGYGHTEASVWDIHGQLIALSRQTIAVFD</sequence>
<dbReference type="InterPro" id="IPR052389">
    <property type="entry name" value="Sec_Metab_Biosynth-Assoc"/>
</dbReference>
<evidence type="ECO:0000313" key="3">
    <source>
        <dbReference type="EMBL" id="MFC4699515.1"/>
    </source>
</evidence>
<dbReference type="InterPro" id="IPR029069">
    <property type="entry name" value="HotDog_dom_sf"/>
</dbReference>
<dbReference type="Pfam" id="PF13622">
    <property type="entry name" value="4HBT_3"/>
    <property type="match status" value="1"/>
</dbReference>
<dbReference type="PANTHER" id="PTHR38110:SF1">
    <property type="entry name" value="THIOESTERASE DOMAIN-CONTAINING PROTEIN"/>
    <property type="match status" value="1"/>
</dbReference>
<dbReference type="RefSeq" id="WP_382406257.1">
    <property type="nucleotide sequence ID" value="NZ_JBHSGU010000002.1"/>
</dbReference>
<name>A0ABV9LUI5_9ALTE</name>
<dbReference type="Pfam" id="PF20789">
    <property type="entry name" value="4HBT_3C"/>
    <property type="match status" value="1"/>
</dbReference>
<dbReference type="Gene3D" id="2.40.160.210">
    <property type="entry name" value="Acyl-CoA thioesterase, double hotdog domain"/>
    <property type="match status" value="1"/>
</dbReference>
<dbReference type="CDD" id="cd03445">
    <property type="entry name" value="Thioesterase_II_repeat2"/>
    <property type="match status" value="1"/>
</dbReference>
<dbReference type="InterPro" id="IPR042171">
    <property type="entry name" value="Acyl-CoA_hotdog"/>
</dbReference>
<organism evidence="3 4">
    <name type="scientific">Glaciecola siphonariae</name>
    <dbReference type="NCBI Taxonomy" id="521012"/>
    <lineage>
        <taxon>Bacteria</taxon>
        <taxon>Pseudomonadati</taxon>
        <taxon>Pseudomonadota</taxon>
        <taxon>Gammaproteobacteria</taxon>
        <taxon>Alteromonadales</taxon>
        <taxon>Alteromonadaceae</taxon>
        <taxon>Glaciecola</taxon>
    </lineage>
</organism>
<proteinExistence type="predicted"/>
<dbReference type="PANTHER" id="PTHR38110">
    <property type="entry name" value="CHROMOSOME 23, WHOLE GENOME SHOTGUN SEQUENCE"/>
    <property type="match status" value="1"/>
</dbReference>
<protein>
    <submittedName>
        <fullName evidence="3">Acyl-CoA thioesterase</fullName>
    </submittedName>
</protein>
<dbReference type="InterPro" id="IPR049449">
    <property type="entry name" value="TesB_ACOT8-like_N"/>
</dbReference>
<evidence type="ECO:0000259" key="2">
    <source>
        <dbReference type="Pfam" id="PF20789"/>
    </source>
</evidence>
<reference evidence="4" key="1">
    <citation type="journal article" date="2019" name="Int. J. Syst. Evol. Microbiol.">
        <title>The Global Catalogue of Microorganisms (GCM) 10K type strain sequencing project: providing services to taxonomists for standard genome sequencing and annotation.</title>
        <authorList>
            <consortium name="The Broad Institute Genomics Platform"/>
            <consortium name="The Broad Institute Genome Sequencing Center for Infectious Disease"/>
            <person name="Wu L."/>
            <person name="Ma J."/>
        </authorList>
    </citation>
    <scope>NUCLEOTIDE SEQUENCE [LARGE SCALE GENOMIC DNA]</scope>
    <source>
        <strain evidence="4">KACC 12507</strain>
    </source>
</reference>